<name>A0A1P8Q3M7_9LACO</name>
<keyword evidence="2" id="KW-1185">Reference proteome</keyword>
<dbReference type="EMBL" id="CP019323">
    <property type="protein sequence ID" value="APX72423.1"/>
    <property type="molecule type" value="Genomic_DNA"/>
</dbReference>
<evidence type="ECO:0000313" key="2">
    <source>
        <dbReference type="Proteomes" id="UP000187499"/>
    </source>
</evidence>
<dbReference type="KEGG" id="lalw:BTM29_07605"/>
<proteinExistence type="predicted"/>
<reference evidence="2" key="1">
    <citation type="submission" date="2016-12" db="EMBL/GenBank/DDBJ databases">
        <authorList>
            <person name="Jung M.Y."/>
            <person name="Lee S.H."/>
        </authorList>
    </citation>
    <scope>NUCLEOTIDE SEQUENCE [LARGE SCALE GENOMIC DNA]</scope>
    <source>
        <strain evidence="2">WiKim39</strain>
    </source>
</reference>
<organism evidence="1 2">
    <name type="scientific">Companilactobacillus allii</name>
    <dbReference type="NCBI Taxonomy" id="1847728"/>
    <lineage>
        <taxon>Bacteria</taxon>
        <taxon>Bacillati</taxon>
        <taxon>Bacillota</taxon>
        <taxon>Bacilli</taxon>
        <taxon>Lactobacillales</taxon>
        <taxon>Lactobacillaceae</taxon>
        <taxon>Companilactobacillus</taxon>
    </lineage>
</organism>
<evidence type="ECO:0000313" key="1">
    <source>
        <dbReference type="EMBL" id="APX72423.1"/>
    </source>
</evidence>
<dbReference type="STRING" id="1847728.BTM29_07605"/>
<gene>
    <name evidence="1" type="ORF">BTM29_07605</name>
</gene>
<dbReference type="RefSeq" id="WP_076615647.1">
    <property type="nucleotide sequence ID" value="NZ_CP019323.1"/>
</dbReference>
<sequence length="224" mass="25910">MANLKYKKLIVSVIEFISYHVFPFIFIFTHSLGNYTINWFLAIMIAMIAFYKEYIRTLKPNMYFNGLYSAIYVIIIFLSFRSLNINVIILIFIQLMLLFLTKYISEKYKLIQILIDSFIIPSFMSIAIAYTYMHFVSFTFVVPLLLVNIAAILVDYFDGGKADYAQLVTLVVLTLVLFLLGYVSILTSITIVVFIVVAVLLKKFKQISTSNLFYRLIGNLLLLI</sequence>
<dbReference type="Proteomes" id="UP000187499">
    <property type="component" value="Chromosome"/>
</dbReference>
<dbReference type="AlphaFoldDB" id="A0A1P8Q3M7"/>
<accession>A0A1P8Q3M7</accession>
<protein>
    <submittedName>
        <fullName evidence="1">Uncharacterized protein</fullName>
    </submittedName>
</protein>
<dbReference type="OrthoDB" id="2283983at2"/>